<name>A0A974GY75_XENLA</name>
<evidence type="ECO:0000313" key="1">
    <source>
        <dbReference type="EMBL" id="OCT55308.1"/>
    </source>
</evidence>
<dbReference type="Proteomes" id="UP000694892">
    <property type="component" value="Unassembled WGS sequence"/>
</dbReference>
<dbReference type="InterPro" id="IPR018626">
    <property type="entry name" value="LCHN/Anr2"/>
</dbReference>
<dbReference type="Pfam" id="PF09804">
    <property type="entry name" value="DENND11"/>
    <property type="match status" value="1"/>
</dbReference>
<protein>
    <submittedName>
        <fullName evidence="1">Uncharacterized protein</fullName>
    </submittedName>
</protein>
<reference evidence="1" key="1">
    <citation type="submission" date="2016-05" db="EMBL/GenBank/DDBJ databases">
        <title>WGS assembly of Xenopus laevis.</title>
        <authorList>
            <person name="Session A."/>
            <person name="Uno Y."/>
            <person name="Kwon T."/>
            <person name="Chapman J."/>
            <person name="Toyoda A."/>
            <person name="Takahashi S."/>
            <person name="Fukui A."/>
            <person name="Hikosaka A."/>
            <person name="Putnam N."/>
            <person name="Stites J."/>
            <person name="Van Heeringen S."/>
            <person name="Quigley I."/>
            <person name="Heinz S."/>
            <person name="Hellsten U."/>
            <person name="Lyons J."/>
            <person name="Suzuki A."/>
            <person name="Kondo M."/>
            <person name="Ogino H."/>
            <person name="Ochi H."/>
            <person name="Bogdanovic O."/>
            <person name="Lister R."/>
            <person name="Georgiou G."/>
            <person name="Paranjpe S."/>
            <person name="Van Kruijsbergen I."/>
            <person name="Mozaffari S."/>
            <person name="Shu S."/>
            <person name="Schmutz J."/>
            <person name="Jenkins J."/>
            <person name="Grimwood J."/>
            <person name="Carlson J."/>
            <person name="Mitros T."/>
            <person name="Simakov O."/>
            <person name="Heald R."/>
            <person name="Miller K."/>
            <person name="Haudenschild C."/>
            <person name="Kuroki Y."/>
            <person name="Tanaka T."/>
            <person name="Michiue T."/>
            <person name="Watanabe M."/>
            <person name="Kinoshita T."/>
            <person name="Ohta Y."/>
            <person name="Mawaribuchi S."/>
            <person name="Suzuki Y."/>
            <person name="Haramoto Y."/>
            <person name="Yamamoto T."/>
            <person name="Takagi C."/>
            <person name="Kitzman J."/>
            <person name="Shendure J."/>
            <person name="Nakayama T."/>
            <person name="Izutsu Y."/>
            <person name="Robert J."/>
            <person name="Dichmann D."/>
            <person name="Flajnik M."/>
            <person name="Houston D."/>
            <person name="Marcotte E."/>
            <person name="Wallingford J."/>
            <person name="Ito Y."/>
            <person name="Asashima M."/>
            <person name="Ueno N."/>
            <person name="Matsuda Y."/>
            <person name="Jan Veenstra G."/>
            <person name="Fujiyama A."/>
            <person name="Harland R."/>
            <person name="Taira M."/>
            <person name="Rokhsar D.S."/>
        </authorList>
    </citation>
    <scope>NUCLEOTIDE SEQUENCE</scope>
    <source>
        <strain evidence="1">J</strain>
        <tissue evidence="1">Blood</tissue>
    </source>
</reference>
<dbReference type="EMBL" id="KV502904">
    <property type="protein sequence ID" value="OCT55308.1"/>
    <property type="molecule type" value="Genomic_DNA"/>
</dbReference>
<gene>
    <name evidence="1" type="ORF">XELAEV_18003064mg</name>
</gene>
<sequence length="89" mass="9933">MDSLHRADLYLYLVDKRGSKMDMEIGLKRIWHGGGASHTLGSSFSCLTSCSFVPPGNIVEWCRPHDIDLEGVEFKSMASGSHRVQSDFM</sequence>
<accession>A0A974GY75</accession>
<proteinExistence type="predicted"/>
<dbReference type="AlphaFoldDB" id="A0A974GY75"/>
<organism evidence="1">
    <name type="scientific">Xenopus laevis</name>
    <name type="common">African clawed frog</name>
    <dbReference type="NCBI Taxonomy" id="8355"/>
    <lineage>
        <taxon>Eukaryota</taxon>
        <taxon>Metazoa</taxon>
        <taxon>Chordata</taxon>
        <taxon>Craniata</taxon>
        <taxon>Vertebrata</taxon>
        <taxon>Euteleostomi</taxon>
        <taxon>Amphibia</taxon>
        <taxon>Batrachia</taxon>
        <taxon>Anura</taxon>
        <taxon>Pipoidea</taxon>
        <taxon>Pipidae</taxon>
        <taxon>Xenopodinae</taxon>
        <taxon>Xenopus</taxon>
        <taxon>Xenopus</taxon>
    </lineage>
</organism>